<dbReference type="InterPro" id="IPR010998">
    <property type="entry name" value="Integrase_recombinase_N"/>
</dbReference>
<evidence type="ECO:0000313" key="7">
    <source>
        <dbReference type="EMBL" id="QHJ14038.1"/>
    </source>
</evidence>
<dbReference type="Pfam" id="PF02899">
    <property type="entry name" value="Phage_int_SAM_1"/>
    <property type="match status" value="1"/>
</dbReference>
<dbReference type="GO" id="GO:0015074">
    <property type="term" value="P:DNA integration"/>
    <property type="evidence" value="ECO:0007669"/>
    <property type="project" value="UniProtKB-KW"/>
</dbReference>
<dbReference type="SUPFAM" id="SSF56349">
    <property type="entry name" value="DNA breaking-rejoining enzymes"/>
    <property type="match status" value="1"/>
</dbReference>
<dbReference type="PANTHER" id="PTHR34605:SF4">
    <property type="entry name" value="DNA ADENINE METHYLTRANSFERASE"/>
    <property type="match status" value="1"/>
</dbReference>
<feature type="domain" description="Core-binding (CB)" evidence="6">
    <location>
        <begin position="24"/>
        <end position="107"/>
    </location>
</feature>
<gene>
    <name evidence="7" type="ORF">FX988_04320</name>
</gene>
<dbReference type="PROSITE" id="PS51898">
    <property type="entry name" value="TYR_RECOMBINASE"/>
    <property type="match status" value="1"/>
</dbReference>
<proteinExistence type="predicted"/>
<dbReference type="Pfam" id="PF00589">
    <property type="entry name" value="Phage_integrase"/>
    <property type="match status" value="1"/>
</dbReference>
<evidence type="ECO:0000313" key="8">
    <source>
        <dbReference type="Proteomes" id="UP000464524"/>
    </source>
</evidence>
<dbReference type="InterPro" id="IPR011010">
    <property type="entry name" value="DNA_brk_join_enz"/>
</dbReference>
<dbReference type="InterPro" id="IPR044068">
    <property type="entry name" value="CB"/>
</dbReference>
<dbReference type="GO" id="GO:0006310">
    <property type="term" value="P:DNA recombination"/>
    <property type="evidence" value="ECO:0007669"/>
    <property type="project" value="UniProtKB-KW"/>
</dbReference>
<sequence length="323" mass="36585">MNTNITISQQDFAIDDADKEIVLNNLVELRDDVWQTMSKNTRKAYQQDFNQYLAFCRENGMPAMASDWRVTKESCKAYLEFMISGPLGHHSIKRKLASIRFFIGISELPDPWKHSKLFTKFVSGQLKQKPAAQKQAKPLKLRDVEKLNRTLELTTLLGLRDAALINVALDTLFRASNIVDIELKHIDWDAKTIFAPKSKTDQSGEGFYGYISDETAGLIKRWIEKANILEGFLFRKLSPKHTVQAEPMQYQALLKRYAAIGMALDNKGVFTCHSTRTGGVLTMMEAGVPMADIVLSGHWKSEAMPIRYGQQYQASKTGMAKVR</sequence>
<dbReference type="InterPro" id="IPR002104">
    <property type="entry name" value="Integrase_catalytic"/>
</dbReference>
<name>A0A857JRH6_9ALTE</name>
<dbReference type="AlphaFoldDB" id="A0A857JRH6"/>
<evidence type="ECO:0000259" key="6">
    <source>
        <dbReference type="PROSITE" id="PS51900"/>
    </source>
</evidence>
<protein>
    <submittedName>
        <fullName evidence="7">Tyrosine recombinase XerC</fullName>
    </submittedName>
</protein>
<dbReference type="SUPFAM" id="SSF47823">
    <property type="entry name" value="lambda integrase-like, N-terminal domain"/>
    <property type="match status" value="1"/>
</dbReference>
<dbReference type="InterPro" id="IPR013762">
    <property type="entry name" value="Integrase-like_cat_sf"/>
</dbReference>
<dbReference type="EMBL" id="CP047657">
    <property type="protein sequence ID" value="QHJ14038.1"/>
    <property type="molecule type" value="Genomic_DNA"/>
</dbReference>
<reference evidence="7 8" key="1">
    <citation type="submission" date="2019-12" db="EMBL/GenBank/DDBJ databases">
        <title>Genome sequencing and assembly of endphytes of Porphyra tenera.</title>
        <authorList>
            <person name="Park J.M."/>
            <person name="Shin R."/>
            <person name="Jo S.H."/>
        </authorList>
    </citation>
    <scope>NUCLEOTIDE SEQUENCE [LARGE SCALE GENOMIC DNA]</scope>
    <source>
        <strain evidence="7 8">GPM4</strain>
        <plasmid evidence="7 8">unnamed</plasmid>
    </source>
</reference>
<keyword evidence="3" id="KW-0233">DNA recombination</keyword>
<dbReference type="OrthoDB" id="5914130at2"/>
<dbReference type="RefSeq" id="WP_160182280.1">
    <property type="nucleotide sequence ID" value="NZ_CP047657.1"/>
</dbReference>
<evidence type="ECO:0000256" key="4">
    <source>
        <dbReference type="PROSITE-ProRule" id="PRU01248"/>
    </source>
</evidence>
<organism evidence="7 8">
    <name type="scientific">Paraglaciecola mesophila</name>
    <dbReference type="NCBI Taxonomy" id="197222"/>
    <lineage>
        <taxon>Bacteria</taxon>
        <taxon>Pseudomonadati</taxon>
        <taxon>Pseudomonadota</taxon>
        <taxon>Gammaproteobacteria</taxon>
        <taxon>Alteromonadales</taxon>
        <taxon>Alteromonadaceae</taxon>
        <taxon>Paraglaciecola</taxon>
    </lineage>
</organism>
<evidence type="ECO:0000256" key="1">
    <source>
        <dbReference type="ARBA" id="ARBA00022908"/>
    </source>
</evidence>
<evidence type="ECO:0000259" key="5">
    <source>
        <dbReference type="PROSITE" id="PS51898"/>
    </source>
</evidence>
<keyword evidence="2 4" id="KW-0238">DNA-binding</keyword>
<evidence type="ECO:0000256" key="2">
    <source>
        <dbReference type="ARBA" id="ARBA00023125"/>
    </source>
</evidence>
<dbReference type="PROSITE" id="PS51900">
    <property type="entry name" value="CB"/>
    <property type="match status" value="1"/>
</dbReference>
<dbReference type="GO" id="GO:0003677">
    <property type="term" value="F:DNA binding"/>
    <property type="evidence" value="ECO:0007669"/>
    <property type="project" value="UniProtKB-UniRule"/>
</dbReference>
<keyword evidence="1" id="KW-0229">DNA integration</keyword>
<keyword evidence="7" id="KW-0614">Plasmid</keyword>
<dbReference type="KEGG" id="pmes:FX988_04320"/>
<dbReference type="InterPro" id="IPR052925">
    <property type="entry name" value="Phage_Integrase-like_Recomb"/>
</dbReference>
<dbReference type="PANTHER" id="PTHR34605">
    <property type="entry name" value="PHAGE_INTEGRASE DOMAIN-CONTAINING PROTEIN"/>
    <property type="match status" value="1"/>
</dbReference>
<accession>A0A857JRH6</accession>
<feature type="domain" description="Tyr recombinase" evidence="5">
    <location>
        <begin position="134"/>
        <end position="323"/>
    </location>
</feature>
<geneLocation type="plasmid" evidence="7 8">
    <name>unnamed</name>
</geneLocation>
<dbReference type="Gene3D" id="1.10.150.130">
    <property type="match status" value="1"/>
</dbReference>
<evidence type="ECO:0000256" key="3">
    <source>
        <dbReference type="ARBA" id="ARBA00023172"/>
    </source>
</evidence>
<dbReference type="Proteomes" id="UP000464524">
    <property type="component" value="Plasmid unnamed"/>
</dbReference>
<dbReference type="InterPro" id="IPR004107">
    <property type="entry name" value="Integrase_SAM-like_N"/>
</dbReference>
<dbReference type="Gene3D" id="1.10.443.10">
    <property type="entry name" value="Intergrase catalytic core"/>
    <property type="match status" value="1"/>
</dbReference>
<keyword evidence="8" id="KW-1185">Reference proteome</keyword>